<dbReference type="Proteomes" id="UP000290057">
    <property type="component" value="Chromosome"/>
</dbReference>
<dbReference type="CDD" id="cd05233">
    <property type="entry name" value="SDR_c"/>
    <property type="match status" value="1"/>
</dbReference>
<keyword evidence="4" id="KW-1185">Reference proteome</keyword>
<name>A0A3T1CDZ7_9SPHN</name>
<evidence type="ECO:0000313" key="3">
    <source>
        <dbReference type="EMBL" id="BBI19197.1"/>
    </source>
</evidence>
<proteinExistence type="inferred from homology"/>
<evidence type="ECO:0000256" key="1">
    <source>
        <dbReference type="ARBA" id="ARBA00006484"/>
    </source>
</evidence>
<dbReference type="FunFam" id="3.40.50.720:FF:000084">
    <property type="entry name" value="Short-chain dehydrogenase reductase"/>
    <property type="match status" value="1"/>
</dbReference>
<accession>A0A3T1CDZ7</accession>
<dbReference type="PANTHER" id="PTHR24321">
    <property type="entry name" value="DEHYDROGENASES, SHORT CHAIN"/>
    <property type="match status" value="1"/>
</dbReference>
<dbReference type="PRINTS" id="PR00081">
    <property type="entry name" value="GDHRDH"/>
</dbReference>
<sequence length="292" mass="29872">MRFSGRTVIVTGAASGIGAAATALFAREGATVYASDIDVEGGTALAAATEGDVRFAECDVCEPAAIKALMDRAAEETGGIDTLFNNAGAGGARESIDEIEPEGWDRTMDLLLRSVAMGIRYAAPHMKGRPSTKTGGASIVNVSSVAAVGPGYSPTAYAIAKAGVLHLTKCAATDLAQHGIRVNAVQPGFINTNIFTASLEIPDAVKDQAKAMIAQMSSNAQPVARGGQPDDIANAVAFLASEEAGFMTGASMIVDGGITLGPRHSWDPEEAGAFEALTALEEQVKAAAQQTT</sequence>
<dbReference type="SUPFAM" id="SSF51735">
    <property type="entry name" value="NAD(P)-binding Rossmann-fold domains"/>
    <property type="match status" value="1"/>
</dbReference>
<dbReference type="Gene3D" id="3.40.50.720">
    <property type="entry name" value="NAD(P)-binding Rossmann-like Domain"/>
    <property type="match status" value="1"/>
</dbReference>
<dbReference type="InterPro" id="IPR002347">
    <property type="entry name" value="SDR_fam"/>
</dbReference>
<keyword evidence="2" id="KW-0560">Oxidoreductase</keyword>
<gene>
    <name evidence="3" type="ORF">EKJ_00440</name>
</gene>
<dbReference type="InterPro" id="IPR036291">
    <property type="entry name" value="NAD(P)-bd_dom_sf"/>
</dbReference>
<dbReference type="PANTHER" id="PTHR24321:SF11">
    <property type="entry name" value="BLR0893 PROTEIN"/>
    <property type="match status" value="1"/>
</dbReference>
<comment type="similarity">
    <text evidence="1">Belongs to the short-chain dehydrogenases/reductases (SDR) family.</text>
</comment>
<dbReference type="PRINTS" id="PR00080">
    <property type="entry name" value="SDRFAMILY"/>
</dbReference>
<dbReference type="RefSeq" id="WP_067674822.1">
    <property type="nucleotide sequence ID" value="NZ_AP019389.1"/>
</dbReference>
<dbReference type="AlphaFoldDB" id="A0A3T1CDZ7"/>
<evidence type="ECO:0000313" key="4">
    <source>
        <dbReference type="Proteomes" id="UP000290057"/>
    </source>
</evidence>
<protein>
    <submittedName>
        <fullName evidence="3">2,5-dichloro-2,5-cyclohexadiene-1,4-diol dehydrogenase</fullName>
    </submittedName>
</protein>
<organism evidence="3 4">
    <name type="scientific">Qipengyuania flava</name>
    <dbReference type="NCBI Taxonomy" id="192812"/>
    <lineage>
        <taxon>Bacteria</taxon>
        <taxon>Pseudomonadati</taxon>
        <taxon>Pseudomonadota</taxon>
        <taxon>Alphaproteobacteria</taxon>
        <taxon>Sphingomonadales</taxon>
        <taxon>Erythrobacteraceae</taxon>
        <taxon>Qipengyuania</taxon>
    </lineage>
</organism>
<dbReference type="Pfam" id="PF13561">
    <property type="entry name" value="adh_short_C2"/>
    <property type="match status" value="1"/>
</dbReference>
<reference evidence="3 4" key="1">
    <citation type="submission" date="2019-01" db="EMBL/GenBank/DDBJ databases">
        <title>Complete genome sequence of Erythrobacter flavus KJ5.</title>
        <authorList>
            <person name="Kanesaki Y."/>
            <person name="Brotosudarmo T."/>
            <person name="Moriuchi R."/>
            <person name="Awai K."/>
        </authorList>
    </citation>
    <scope>NUCLEOTIDE SEQUENCE [LARGE SCALE GENOMIC DNA]</scope>
    <source>
        <strain evidence="3 4">KJ5</strain>
    </source>
</reference>
<dbReference type="GO" id="GO:0016491">
    <property type="term" value="F:oxidoreductase activity"/>
    <property type="evidence" value="ECO:0007669"/>
    <property type="project" value="UniProtKB-KW"/>
</dbReference>
<dbReference type="EMBL" id="AP019389">
    <property type="protein sequence ID" value="BBI19197.1"/>
    <property type="molecule type" value="Genomic_DNA"/>
</dbReference>
<evidence type="ECO:0000256" key="2">
    <source>
        <dbReference type="ARBA" id="ARBA00023002"/>
    </source>
</evidence>